<comment type="caution">
    <text evidence="3">The sequence shown here is derived from an EMBL/GenBank/DDBJ whole genome shotgun (WGS) entry which is preliminary data.</text>
</comment>
<protein>
    <submittedName>
        <fullName evidence="3">Putative transcriptional regulator YheO</fullName>
    </submittedName>
</protein>
<dbReference type="Pfam" id="PF08348">
    <property type="entry name" value="PAS_6"/>
    <property type="match status" value="1"/>
</dbReference>
<dbReference type="RefSeq" id="WP_131974570.1">
    <property type="nucleotide sequence ID" value="NZ_SLYB01000002.1"/>
</dbReference>
<dbReference type="OrthoDB" id="9796595at2"/>
<feature type="domain" description="Transcriptional regulator DauR-like HTH" evidence="2">
    <location>
        <begin position="156"/>
        <end position="213"/>
    </location>
</feature>
<evidence type="ECO:0000313" key="3">
    <source>
        <dbReference type="EMBL" id="TCP97213.1"/>
    </source>
</evidence>
<organism evidence="3 4">
    <name type="scientific">Cricetibacter osteomyelitidis</name>
    <dbReference type="NCBI Taxonomy" id="1521931"/>
    <lineage>
        <taxon>Bacteria</taxon>
        <taxon>Pseudomonadati</taxon>
        <taxon>Pseudomonadota</taxon>
        <taxon>Gammaproteobacteria</taxon>
        <taxon>Pasteurellales</taxon>
        <taxon>Pasteurellaceae</taxon>
        <taxon>Cricetibacter</taxon>
    </lineage>
</organism>
<dbReference type="PANTHER" id="PTHR35568">
    <property type="entry name" value="TRANSCRIPTIONAL REGULATOR DAUR"/>
    <property type="match status" value="1"/>
</dbReference>
<dbReference type="Pfam" id="PF13309">
    <property type="entry name" value="HTH_22"/>
    <property type="match status" value="1"/>
</dbReference>
<name>A0A4V2T2F3_9PAST</name>
<feature type="domain" description="YheO-like" evidence="1">
    <location>
        <begin position="16"/>
        <end position="122"/>
    </location>
</feature>
<reference evidence="3 4" key="1">
    <citation type="submission" date="2019-03" db="EMBL/GenBank/DDBJ databases">
        <title>Genomic Encyclopedia of Type Strains, Phase IV (KMG-IV): sequencing the most valuable type-strain genomes for metagenomic binning, comparative biology and taxonomic classification.</title>
        <authorList>
            <person name="Goeker M."/>
        </authorList>
    </citation>
    <scope>NUCLEOTIDE SEQUENCE [LARGE SCALE GENOMIC DNA]</scope>
    <source>
        <strain evidence="3 4">DSM 28404</strain>
    </source>
</reference>
<sequence>MLNDRRPFTDEDRTILNSYVAVVDGLSALIGEHCEIVLHSLEDLEHSAICIANGHNTNRKVGSPITDLALKSLHNMQSDSVSKPYFTRARANGLMKSVTVAIRNKDQRIIGLLCININLEVPVSQFLQAFMPTAEQADAAAVNFASSVEDLVTQTIEHTIEEVTADRLVANNNKNRQIVVSLFEKGIFDIKDAINLVAERLNISRHTVYLYIRQIKQDDAK</sequence>
<accession>A0A4V2T2F3</accession>
<evidence type="ECO:0000259" key="2">
    <source>
        <dbReference type="Pfam" id="PF13309"/>
    </source>
</evidence>
<dbReference type="AlphaFoldDB" id="A0A4V2T2F3"/>
<evidence type="ECO:0000259" key="1">
    <source>
        <dbReference type="Pfam" id="PF08348"/>
    </source>
</evidence>
<dbReference type="PANTHER" id="PTHR35568:SF1">
    <property type="entry name" value="TRANSCRIPTIONAL REGULATOR DAUR"/>
    <property type="match status" value="1"/>
</dbReference>
<evidence type="ECO:0000313" key="4">
    <source>
        <dbReference type="Proteomes" id="UP000295763"/>
    </source>
</evidence>
<keyword evidence="4" id="KW-1185">Reference proteome</keyword>
<dbReference type="InterPro" id="IPR039445">
    <property type="entry name" value="DauR-like_HTH"/>
</dbReference>
<dbReference type="InterPro" id="IPR039446">
    <property type="entry name" value="DauR-like"/>
</dbReference>
<gene>
    <name evidence="3" type="ORF">EDC44_10216</name>
</gene>
<dbReference type="Proteomes" id="UP000295763">
    <property type="component" value="Unassembled WGS sequence"/>
</dbReference>
<dbReference type="InterPro" id="IPR013559">
    <property type="entry name" value="YheO"/>
</dbReference>
<dbReference type="EMBL" id="SLYB01000002">
    <property type="protein sequence ID" value="TCP97213.1"/>
    <property type="molecule type" value="Genomic_DNA"/>
</dbReference>
<proteinExistence type="predicted"/>